<dbReference type="InterPro" id="IPR036663">
    <property type="entry name" value="Fumarylacetoacetase_C_sf"/>
</dbReference>
<evidence type="ECO:0000259" key="3">
    <source>
        <dbReference type="Pfam" id="PF01557"/>
    </source>
</evidence>
<dbReference type="GO" id="GO:0019752">
    <property type="term" value="P:carboxylic acid metabolic process"/>
    <property type="evidence" value="ECO:0007669"/>
    <property type="project" value="UniProtKB-ARBA"/>
</dbReference>
<dbReference type="GO" id="GO:0018773">
    <property type="term" value="F:acetylpyruvate hydrolase activity"/>
    <property type="evidence" value="ECO:0007669"/>
    <property type="project" value="TreeGrafter"/>
</dbReference>
<accession>A0A4D8QWS8</accession>
<gene>
    <name evidence="4" type="ORF">D3869_10780</name>
</gene>
<dbReference type="Gene3D" id="3.90.850.10">
    <property type="entry name" value="Fumarylacetoacetase-like, C-terminal domain"/>
    <property type="match status" value="1"/>
</dbReference>
<name>A0A4D8QWS8_AZOBR</name>
<sequence length="293" mass="32221">MKFVTFQHDGRRMVGVIDPDTQRVWPIESVLGGPVRDMIDLIRHYDAAKGEMTLGSVGIPLADVRVDAPIPRPDRNIFCVGKNYHDHAHEFTRSGFDAGSKVAADAIPEAPIFFTKPPETVIANGDPIRYPHGVSDSLDYEAELGVVIGKGGRGITKADAYDHVFGYVIINDMTARDWQSRHKQWFLGKSFDTFCPMGPWLVTADEVDAANLALRCWVNDELRQNANTRDLIFDIPTMIETLSAGITLYPGDIIATGTPAGVGIGFNPPKFLKPGDRVTIEIDGLGRLSNMLD</sequence>
<evidence type="ECO:0000313" key="4">
    <source>
        <dbReference type="EMBL" id="QCO15675.1"/>
    </source>
</evidence>
<organism evidence="4 5">
    <name type="scientific">Azospirillum brasilense</name>
    <dbReference type="NCBI Taxonomy" id="192"/>
    <lineage>
        <taxon>Bacteria</taxon>
        <taxon>Pseudomonadati</taxon>
        <taxon>Pseudomonadota</taxon>
        <taxon>Alphaproteobacteria</taxon>
        <taxon>Rhodospirillales</taxon>
        <taxon>Azospirillaceae</taxon>
        <taxon>Azospirillum</taxon>
    </lineage>
</organism>
<keyword evidence="2" id="KW-0479">Metal-binding</keyword>
<evidence type="ECO:0000256" key="1">
    <source>
        <dbReference type="ARBA" id="ARBA00010211"/>
    </source>
</evidence>
<dbReference type="EMBL" id="CP032345">
    <property type="protein sequence ID" value="QCO15675.1"/>
    <property type="molecule type" value="Genomic_DNA"/>
</dbReference>
<evidence type="ECO:0000256" key="2">
    <source>
        <dbReference type="ARBA" id="ARBA00022723"/>
    </source>
</evidence>
<keyword evidence="4" id="KW-0378">Hydrolase</keyword>
<feature type="domain" description="Fumarylacetoacetase-like C-terminal" evidence="3">
    <location>
        <begin position="77"/>
        <end position="291"/>
    </location>
</feature>
<dbReference type="PANTHER" id="PTHR11820">
    <property type="entry name" value="ACYLPYRUVASE"/>
    <property type="match status" value="1"/>
</dbReference>
<evidence type="ECO:0000313" key="5">
    <source>
        <dbReference type="Proteomes" id="UP000298693"/>
    </source>
</evidence>
<dbReference type="RefSeq" id="WP_137140052.1">
    <property type="nucleotide sequence ID" value="NZ_CP032345.1"/>
</dbReference>
<reference evidence="4 5" key="1">
    <citation type="submission" date="2018-09" db="EMBL/GenBank/DDBJ databases">
        <title>Whole genome based analysis of evolution and adaptive divergence in Indian and Brazilian strains of Azospirillum brasilense.</title>
        <authorList>
            <person name="Singh C."/>
            <person name="Tripathi A.K."/>
        </authorList>
    </citation>
    <scope>NUCLEOTIDE SEQUENCE [LARGE SCALE GENOMIC DNA]</scope>
    <source>
        <strain evidence="4 5">MTCC4039</strain>
    </source>
</reference>
<dbReference type="GO" id="GO:0016853">
    <property type="term" value="F:isomerase activity"/>
    <property type="evidence" value="ECO:0007669"/>
    <property type="project" value="UniProtKB-ARBA"/>
</dbReference>
<comment type="similarity">
    <text evidence="1">Belongs to the FAH family.</text>
</comment>
<dbReference type="Pfam" id="PF01557">
    <property type="entry name" value="FAA_hydrolase"/>
    <property type="match status" value="1"/>
</dbReference>
<dbReference type="GO" id="GO:0046872">
    <property type="term" value="F:metal ion binding"/>
    <property type="evidence" value="ECO:0007669"/>
    <property type="project" value="UniProtKB-KW"/>
</dbReference>
<dbReference type="SUPFAM" id="SSF56529">
    <property type="entry name" value="FAH"/>
    <property type="match status" value="1"/>
</dbReference>
<dbReference type="InterPro" id="IPR011234">
    <property type="entry name" value="Fumarylacetoacetase-like_C"/>
</dbReference>
<protein>
    <submittedName>
        <fullName evidence="4">FAA hydrolase family protein</fullName>
    </submittedName>
</protein>
<dbReference type="AlphaFoldDB" id="A0A4D8QWS8"/>
<proteinExistence type="inferred from homology"/>
<dbReference type="Proteomes" id="UP000298693">
    <property type="component" value="Chromosome"/>
</dbReference>
<dbReference type="PANTHER" id="PTHR11820:SF7">
    <property type="entry name" value="ACYLPYRUVASE FAHD1, MITOCHONDRIAL"/>
    <property type="match status" value="1"/>
</dbReference>
<dbReference type="FunFam" id="3.90.850.10:FF:000002">
    <property type="entry name" value="2-hydroxyhepta-2,4-diene-1,7-dioate isomerase"/>
    <property type="match status" value="1"/>
</dbReference>